<evidence type="ECO:0000256" key="2">
    <source>
        <dbReference type="ARBA" id="ARBA00022840"/>
    </source>
</evidence>
<dbReference type="PANTHER" id="PTHR27001">
    <property type="entry name" value="OS01G0253100 PROTEIN"/>
    <property type="match status" value="1"/>
</dbReference>
<feature type="domain" description="Protein kinase" evidence="3">
    <location>
        <begin position="27"/>
        <end position="287"/>
    </location>
</feature>
<name>A0A220T6N1_9POXV</name>
<dbReference type="InterPro" id="IPR011009">
    <property type="entry name" value="Kinase-like_dom_sf"/>
</dbReference>
<dbReference type="OrthoDB" id="8955at10239"/>
<dbReference type="InterPro" id="IPR000719">
    <property type="entry name" value="Prot_kinase_dom"/>
</dbReference>
<keyword evidence="4" id="KW-0808">Transferase</keyword>
<dbReference type="Gene3D" id="3.30.200.20">
    <property type="entry name" value="Phosphorylase Kinase, domain 1"/>
    <property type="match status" value="1"/>
</dbReference>
<evidence type="ECO:0000313" key="5">
    <source>
        <dbReference type="Proteomes" id="UP000217428"/>
    </source>
</evidence>
<proteinExistence type="predicted"/>
<sequence>MFMYKNTLLDVSNTFILLSKKSSFKKLSVDNVIKNGTFYTSENCNMYTGMFDNKTIAIKEFIKYRRGYRFMYEIFNKDINICKIHQDNLLLIYGYIIEKNGDHNKISIIMDYCKRGYLRDVLINEPNLMIETRIDMIIDAVYALICYYNYKPLHEYISTISYMVTENYKLKLLCMGLERHVYKFNKHISSAPYISLKCYNDIYSTYNKKDDIYSLGIVMWEIITGKIAFENKSSKEIRQILKNGETLSINNNNNNSINIINSVISEVLNHDENIRPSIETIYNKVIVSKYK</sequence>
<dbReference type="Gene3D" id="1.10.510.10">
    <property type="entry name" value="Transferase(Phosphotransferase) domain 1"/>
    <property type="match status" value="1"/>
</dbReference>
<gene>
    <name evidence="4" type="ORF">EPTV-WA-166</name>
</gene>
<keyword evidence="5" id="KW-1185">Reference proteome</keyword>
<protein>
    <submittedName>
        <fullName evidence="4">Tyrosine protein kinase-like protein</fullName>
    </submittedName>
</protein>
<dbReference type="EMBL" id="KY747497">
    <property type="protein sequence ID" value="ASK51367.1"/>
    <property type="molecule type" value="Genomic_DNA"/>
</dbReference>
<dbReference type="GO" id="GO:0004672">
    <property type="term" value="F:protein kinase activity"/>
    <property type="evidence" value="ECO:0007669"/>
    <property type="project" value="InterPro"/>
</dbReference>
<reference evidence="4 5" key="1">
    <citation type="journal article" date="2017" name="Virus Genes">
        <title>Characterization of Eptesipoxvirus, a novel poxvirus from a microchiropteran bat.</title>
        <authorList>
            <person name="Tu S.L."/>
            <person name="Nakazawa Y."/>
            <person name="Gao J."/>
            <person name="Wilkins K."/>
            <person name="Gallardo-Romero N."/>
            <person name="Li Y."/>
            <person name="Emerson G.L."/>
            <person name="Carroll D.S."/>
            <person name="Upton C."/>
        </authorList>
    </citation>
    <scope>NUCLEOTIDE SEQUENCE [LARGE SCALE GENOMIC DNA]</scope>
    <source>
        <strain evidence="4 5">Washington</strain>
    </source>
</reference>
<dbReference type="SUPFAM" id="SSF56112">
    <property type="entry name" value="Protein kinase-like (PK-like)"/>
    <property type="match status" value="1"/>
</dbReference>
<dbReference type="GO" id="GO:0005886">
    <property type="term" value="C:plasma membrane"/>
    <property type="evidence" value="ECO:0007669"/>
    <property type="project" value="TreeGrafter"/>
</dbReference>
<dbReference type="Proteomes" id="UP000217428">
    <property type="component" value="Segment"/>
</dbReference>
<evidence type="ECO:0000256" key="1">
    <source>
        <dbReference type="ARBA" id="ARBA00022741"/>
    </source>
</evidence>
<dbReference type="GO" id="GO:0005524">
    <property type="term" value="F:ATP binding"/>
    <property type="evidence" value="ECO:0007669"/>
    <property type="project" value="UniProtKB-KW"/>
</dbReference>
<evidence type="ECO:0000313" key="4">
    <source>
        <dbReference type="EMBL" id="ASK51367.1"/>
    </source>
</evidence>
<dbReference type="PROSITE" id="PS50011">
    <property type="entry name" value="PROTEIN_KINASE_DOM"/>
    <property type="match status" value="1"/>
</dbReference>
<evidence type="ECO:0000259" key="3">
    <source>
        <dbReference type="PROSITE" id="PS50011"/>
    </source>
</evidence>
<dbReference type="Pfam" id="PF07714">
    <property type="entry name" value="PK_Tyr_Ser-Thr"/>
    <property type="match status" value="1"/>
</dbReference>
<organism evidence="4 5">
    <name type="scientific">Eptesipox virus</name>
    <dbReference type="NCBI Taxonomy" id="1329402"/>
    <lineage>
        <taxon>Viruses</taxon>
        <taxon>Varidnaviria</taxon>
        <taxon>Bamfordvirae</taxon>
        <taxon>Nucleocytoviricota</taxon>
        <taxon>Pokkesviricetes</taxon>
        <taxon>Chitovirales</taxon>
        <taxon>Poxviridae</taxon>
        <taxon>Chordopoxvirinae</taxon>
        <taxon>Vespertilionpoxvirus</taxon>
        <taxon>Vespertilionpoxvirus eptesipox</taxon>
    </lineage>
</organism>
<keyword evidence="1" id="KW-0547">Nucleotide-binding</keyword>
<accession>A0A220T6N1</accession>
<keyword evidence="4" id="KW-0418">Kinase</keyword>
<keyword evidence="2" id="KW-0067">ATP-binding</keyword>
<dbReference type="InterPro" id="IPR001245">
    <property type="entry name" value="Ser-Thr/Tyr_kinase_cat_dom"/>
</dbReference>
<dbReference type="PANTHER" id="PTHR27001:SF931">
    <property type="entry name" value="OS11G0664100 PROTEIN"/>
    <property type="match status" value="1"/>
</dbReference>